<dbReference type="EMBL" id="JARIHO010000080">
    <property type="protein sequence ID" value="KAJ7309934.1"/>
    <property type="molecule type" value="Genomic_DNA"/>
</dbReference>
<dbReference type="AlphaFoldDB" id="A0AAD6Z6W7"/>
<sequence length="152" mass="16624">MVHDAPHALVLRNKSDIPDGSLNRAACRSWHNPPDNRDSPDAATFSIYAPAPLRLRPDTFIWHCVAPSSVAAAAIRTAPTLYTLTTRVFCVTGSLCTRQTAQVNGLSIRVVPFTNTMSGCFRRHRRLAATPSRSPIVLLASCLRSRTSVQDV</sequence>
<evidence type="ECO:0000313" key="1">
    <source>
        <dbReference type="EMBL" id="KAJ7309934.1"/>
    </source>
</evidence>
<keyword evidence="2" id="KW-1185">Reference proteome</keyword>
<proteinExistence type="predicted"/>
<protein>
    <submittedName>
        <fullName evidence="1">Uncharacterized protein</fullName>
    </submittedName>
</protein>
<comment type="caution">
    <text evidence="1">The sequence shown here is derived from an EMBL/GenBank/DDBJ whole genome shotgun (WGS) entry which is preliminary data.</text>
</comment>
<dbReference type="Proteomes" id="UP001218218">
    <property type="component" value="Unassembled WGS sequence"/>
</dbReference>
<reference evidence="1" key="1">
    <citation type="submission" date="2023-03" db="EMBL/GenBank/DDBJ databases">
        <title>Massive genome expansion in bonnet fungi (Mycena s.s.) driven by repeated elements and novel gene families across ecological guilds.</title>
        <authorList>
            <consortium name="Lawrence Berkeley National Laboratory"/>
            <person name="Harder C.B."/>
            <person name="Miyauchi S."/>
            <person name="Viragh M."/>
            <person name="Kuo A."/>
            <person name="Thoen E."/>
            <person name="Andreopoulos B."/>
            <person name="Lu D."/>
            <person name="Skrede I."/>
            <person name="Drula E."/>
            <person name="Henrissat B."/>
            <person name="Morin E."/>
            <person name="Kohler A."/>
            <person name="Barry K."/>
            <person name="LaButti K."/>
            <person name="Morin E."/>
            <person name="Salamov A."/>
            <person name="Lipzen A."/>
            <person name="Mereny Z."/>
            <person name="Hegedus B."/>
            <person name="Baldrian P."/>
            <person name="Stursova M."/>
            <person name="Weitz H."/>
            <person name="Taylor A."/>
            <person name="Grigoriev I.V."/>
            <person name="Nagy L.G."/>
            <person name="Martin F."/>
            <person name="Kauserud H."/>
        </authorList>
    </citation>
    <scope>NUCLEOTIDE SEQUENCE</scope>
    <source>
        <strain evidence="1">CBHHK002</strain>
    </source>
</reference>
<evidence type="ECO:0000313" key="2">
    <source>
        <dbReference type="Proteomes" id="UP001218218"/>
    </source>
</evidence>
<gene>
    <name evidence="1" type="ORF">DFH08DRAFT_483176</name>
</gene>
<name>A0AAD6Z6W7_9AGAR</name>
<accession>A0AAD6Z6W7</accession>
<organism evidence="1 2">
    <name type="scientific">Mycena albidolilacea</name>
    <dbReference type="NCBI Taxonomy" id="1033008"/>
    <lineage>
        <taxon>Eukaryota</taxon>
        <taxon>Fungi</taxon>
        <taxon>Dikarya</taxon>
        <taxon>Basidiomycota</taxon>
        <taxon>Agaricomycotina</taxon>
        <taxon>Agaricomycetes</taxon>
        <taxon>Agaricomycetidae</taxon>
        <taxon>Agaricales</taxon>
        <taxon>Marasmiineae</taxon>
        <taxon>Mycenaceae</taxon>
        <taxon>Mycena</taxon>
    </lineage>
</organism>